<dbReference type="AlphaFoldDB" id="A0A415E1C4"/>
<dbReference type="STRING" id="1776384.GCA_900086585_00937"/>
<dbReference type="GeneID" id="83003330"/>
<dbReference type="OrthoDB" id="28713at2"/>
<organism evidence="2 3">
    <name type="scientific">Emergencia timonensis</name>
    <dbReference type="NCBI Taxonomy" id="1776384"/>
    <lineage>
        <taxon>Bacteria</taxon>
        <taxon>Bacillati</taxon>
        <taxon>Bacillota</taxon>
        <taxon>Clostridia</taxon>
        <taxon>Peptostreptococcales</taxon>
        <taxon>Anaerovoracaceae</taxon>
        <taxon>Emergencia</taxon>
    </lineage>
</organism>
<proteinExistence type="predicted"/>
<dbReference type="Proteomes" id="UP000284841">
    <property type="component" value="Unassembled WGS sequence"/>
</dbReference>
<evidence type="ECO:0000256" key="1">
    <source>
        <dbReference type="SAM" id="MobiDB-lite"/>
    </source>
</evidence>
<keyword evidence="3" id="KW-1185">Reference proteome</keyword>
<comment type="caution">
    <text evidence="2">The sequence shown here is derived from an EMBL/GenBank/DDBJ whole genome shotgun (WGS) entry which is preliminary data.</text>
</comment>
<name>A0A415E1C4_9FIRM</name>
<accession>A0A415E1C4</accession>
<evidence type="ECO:0000313" key="2">
    <source>
        <dbReference type="EMBL" id="RHJ87383.1"/>
    </source>
</evidence>
<reference evidence="2 3" key="1">
    <citation type="submission" date="2018-08" db="EMBL/GenBank/DDBJ databases">
        <title>A genome reference for cultivated species of the human gut microbiota.</title>
        <authorList>
            <person name="Zou Y."/>
            <person name="Xue W."/>
            <person name="Luo G."/>
        </authorList>
    </citation>
    <scope>NUCLEOTIDE SEQUENCE [LARGE SCALE GENOMIC DNA]</scope>
    <source>
        <strain evidence="2 3">AM07-24</strain>
    </source>
</reference>
<gene>
    <name evidence="2" type="ORF">DW099_11845</name>
</gene>
<dbReference type="RefSeq" id="WP_067534402.1">
    <property type="nucleotide sequence ID" value="NZ_AP025567.1"/>
</dbReference>
<sequence length="783" mass="83383">MSNKIVIDINSKGVKTARRDVEQFQSSLVDTNRKINDLNKSEVLLSIAAENNKFLQVLDKTNMRLKEFQNAQILAFYAIKSSIDGMINSMSLRLESLLGRTYKIQIRLEGSSALKQVNVLENRLNNLSGNIVNNTEQKKNPPKTVIGVEKNKKTQEDQTTVRRKTLKDKVEDVKDYLHQKKEDFKVDPIGTGFSTAMEVLDYIGRFQTLRDGVRGLKKFKKSSGKSPPHLSNEGGRSNTKSRKPFLREDGRIRQGARKATDFIKDKAPAAKEAIKSYGRGAKSAISSGGARTARALKNVGSNAKYLVTNNAGKVVRGGAALGRKALTAGTQLVTKLGAAGTAGAAVTVMGVADGGMDVYKGLKADNKYDKKYETTKGVAKMSGTLAGAAAGSMILPGIGTIFGGIGGYLLGKFGGEKAAEKVAGGSKGAAKYADKSENAAIKVAKDSTPQFEKLQQQLAGIQGKEERSELISSFKQEMSDTTKALTALAEKNEKANKETPEEVQDYLTKIDHLELMAAGLDLPEQFRKTKMQTDTDQKSNSVIQKQDPIPTELQIDGNKVINGQSPITPEELGVPPFLATTTDVYCKINRIIGDPPVNTKSSTTKGNRKKGTGKTIADGLNAASKVVQGAFNMLKGFRSGGIIGGNVPGFAEGGYVRGGAQLITVAEEGAPEAIIPLGKHRRKRAMELFGQVGSYLQAPGFAPKGFATGGIVGGSIGGGFGGGMPTVVEVGGVEIKVEAKDGQNLVETIRENKEVISEEIAGVFNAAFKGQFANTPASGGAIA</sequence>
<dbReference type="EMBL" id="QRMS01000003">
    <property type="protein sequence ID" value="RHJ87383.1"/>
    <property type="molecule type" value="Genomic_DNA"/>
</dbReference>
<feature type="region of interest" description="Disordered" evidence="1">
    <location>
        <begin position="217"/>
        <end position="251"/>
    </location>
</feature>
<evidence type="ECO:0000313" key="3">
    <source>
        <dbReference type="Proteomes" id="UP000284841"/>
    </source>
</evidence>
<protein>
    <submittedName>
        <fullName evidence="2">Uncharacterized protein</fullName>
    </submittedName>
</protein>